<organism evidence="3">
    <name type="scientific">Lentimicrobium saccharophilum</name>
    <dbReference type="NCBI Taxonomy" id="1678841"/>
    <lineage>
        <taxon>Bacteria</taxon>
        <taxon>Pseudomonadati</taxon>
        <taxon>Bacteroidota</taxon>
        <taxon>Bacteroidia</taxon>
        <taxon>Bacteroidales</taxon>
        <taxon>Lentimicrobiaceae</taxon>
        <taxon>Lentimicrobium</taxon>
    </lineage>
</organism>
<dbReference type="OrthoDB" id="9779910at2"/>
<comment type="similarity">
    <text evidence="1">Belongs to the ComF/GntX family.</text>
</comment>
<dbReference type="PATRIC" id="fig|1678841.3.peg.60"/>
<evidence type="ECO:0000256" key="1">
    <source>
        <dbReference type="ARBA" id="ARBA00008007"/>
    </source>
</evidence>
<dbReference type="PANTHER" id="PTHR47505">
    <property type="entry name" value="DNA UTILIZATION PROTEIN YHGH"/>
    <property type="match status" value="1"/>
</dbReference>
<evidence type="ECO:0000313" key="4">
    <source>
        <dbReference type="Proteomes" id="UP000053091"/>
    </source>
</evidence>
<proteinExistence type="inferred from homology"/>
<dbReference type="GO" id="GO:0016757">
    <property type="term" value="F:glycosyltransferase activity"/>
    <property type="evidence" value="ECO:0007669"/>
    <property type="project" value="UniProtKB-KW"/>
</dbReference>
<protein>
    <submittedName>
        <fullName evidence="3">Predicted amidophosphoribosyltransferases</fullName>
    </submittedName>
</protein>
<dbReference type="SUPFAM" id="SSF53271">
    <property type="entry name" value="PRTase-like"/>
    <property type="match status" value="1"/>
</dbReference>
<dbReference type="InterPro" id="IPR051910">
    <property type="entry name" value="ComF/GntX_DNA_util-trans"/>
</dbReference>
<feature type="domain" description="Phosphoribosyltransferase" evidence="2">
    <location>
        <begin position="139"/>
        <end position="218"/>
    </location>
</feature>
<dbReference type="AlphaFoldDB" id="A0A0S7BZ80"/>
<dbReference type="PANTHER" id="PTHR47505:SF1">
    <property type="entry name" value="DNA UTILIZATION PROTEIN YHGH"/>
    <property type="match status" value="1"/>
</dbReference>
<evidence type="ECO:0000313" key="3">
    <source>
        <dbReference type="EMBL" id="GAP41928.1"/>
    </source>
</evidence>
<keyword evidence="4" id="KW-1185">Reference proteome</keyword>
<dbReference type="InterPro" id="IPR029057">
    <property type="entry name" value="PRTase-like"/>
</dbReference>
<dbReference type="Pfam" id="PF00156">
    <property type="entry name" value="Pribosyltran"/>
    <property type="match status" value="1"/>
</dbReference>
<dbReference type="CDD" id="cd06223">
    <property type="entry name" value="PRTases_typeI"/>
    <property type="match status" value="1"/>
</dbReference>
<name>A0A0S7BZ80_9BACT</name>
<keyword evidence="3" id="KW-0808">Transferase</keyword>
<dbReference type="Gene3D" id="3.40.50.2020">
    <property type="match status" value="1"/>
</dbReference>
<dbReference type="Proteomes" id="UP000053091">
    <property type="component" value="Unassembled WGS sequence"/>
</dbReference>
<dbReference type="InterPro" id="IPR000836">
    <property type="entry name" value="PRTase_dom"/>
</dbReference>
<gene>
    <name evidence="3" type="ORF">TBC1_1155</name>
</gene>
<reference evidence="3" key="1">
    <citation type="journal article" date="2015" name="Genome Announc.">
        <title>Draft Genome Sequence of Bacteroidales Strain TBC1, a Novel Isolate from a Methanogenic Wastewater Treatment System.</title>
        <authorList>
            <person name="Tourlousse D.M."/>
            <person name="Matsuura N."/>
            <person name="Sun L."/>
            <person name="Toyonaga M."/>
            <person name="Kuroda K."/>
            <person name="Ohashi A."/>
            <person name="Cruz R."/>
            <person name="Yamaguchi T."/>
            <person name="Sekiguchi Y."/>
        </authorList>
    </citation>
    <scope>NUCLEOTIDE SEQUENCE [LARGE SCALE GENOMIC DNA]</scope>
    <source>
        <strain evidence="3">TBC1</strain>
    </source>
</reference>
<accession>A0A0S7BZ80</accession>
<evidence type="ECO:0000259" key="2">
    <source>
        <dbReference type="Pfam" id="PF00156"/>
    </source>
</evidence>
<dbReference type="STRING" id="1678841.TBC1_1155"/>
<dbReference type="EMBL" id="DF968182">
    <property type="protein sequence ID" value="GAP41928.1"/>
    <property type="molecule type" value="Genomic_DNA"/>
</dbReference>
<sequence length="233" mass="26188">MKIITGFAEDLISLIYPRVCMSCGNILYKKENILCFSCLYHLPKTNFHLMDDNPVARQFWGKINFTSAASCYYFTKGSKVQHLVHQLKYKGFKEIGEYIGKLYGNELLKSPLFGGISAVIPVPLHPRKLQKRGYNQAEWFARGLATSMEIELDTSTLIRSHASETQTRKSRFRRWENVKEIFRLTDAGRQAGKHVLLVDDVITTGSTLEAAGHALMQVPGISISVASIACAVK</sequence>
<keyword evidence="3" id="KW-0328">Glycosyltransferase</keyword>
<dbReference type="RefSeq" id="WP_062036824.1">
    <property type="nucleotide sequence ID" value="NZ_DF968182.1"/>
</dbReference>